<dbReference type="AlphaFoldDB" id="A0A2X3KGA8"/>
<name>A0A2X3KGA8_ECOLX</name>
<dbReference type="PANTHER" id="PTHR45947:SF3">
    <property type="entry name" value="SULFOQUINOVOSYL TRANSFERASE SQD2"/>
    <property type="match status" value="1"/>
</dbReference>
<dbReference type="InterPro" id="IPR050194">
    <property type="entry name" value="Glycosyltransferase_grp1"/>
</dbReference>
<evidence type="ECO:0000259" key="2">
    <source>
        <dbReference type="Pfam" id="PF13439"/>
    </source>
</evidence>
<feature type="domain" description="Glycosyl transferase family 1" evidence="1">
    <location>
        <begin position="186"/>
        <end position="333"/>
    </location>
</feature>
<dbReference type="GO" id="GO:0102710">
    <property type="term" value="F:D-inositol-3-phosphate glycosyltransferase activity"/>
    <property type="evidence" value="ECO:0007669"/>
    <property type="project" value="UniProtKB-EC"/>
</dbReference>
<proteinExistence type="predicted"/>
<evidence type="ECO:0000313" key="4">
    <source>
        <dbReference type="Proteomes" id="UP000250991"/>
    </source>
</evidence>
<organism evidence="3 4">
    <name type="scientific">Escherichia coli</name>
    <dbReference type="NCBI Taxonomy" id="562"/>
    <lineage>
        <taxon>Bacteria</taxon>
        <taxon>Pseudomonadati</taxon>
        <taxon>Pseudomonadota</taxon>
        <taxon>Gammaproteobacteria</taxon>
        <taxon>Enterobacterales</taxon>
        <taxon>Enterobacteriaceae</taxon>
        <taxon>Escherichia</taxon>
    </lineage>
</organism>
<reference evidence="3 4" key="1">
    <citation type="submission" date="2018-06" db="EMBL/GenBank/DDBJ databases">
        <authorList>
            <consortium name="Pathogen Informatics"/>
            <person name="Doyle S."/>
        </authorList>
    </citation>
    <scope>NUCLEOTIDE SEQUENCE [LARGE SCALE GENOMIC DNA]</scope>
    <source>
        <strain evidence="3 4">NCTC8009</strain>
    </source>
</reference>
<evidence type="ECO:0000259" key="1">
    <source>
        <dbReference type="Pfam" id="PF00534"/>
    </source>
</evidence>
<dbReference type="PANTHER" id="PTHR45947">
    <property type="entry name" value="SULFOQUINOVOSYL TRANSFERASE SQD2"/>
    <property type="match status" value="1"/>
</dbReference>
<dbReference type="CDD" id="cd03801">
    <property type="entry name" value="GT4_PimA-like"/>
    <property type="match status" value="1"/>
</dbReference>
<dbReference type="Pfam" id="PF00534">
    <property type="entry name" value="Glycos_transf_1"/>
    <property type="match status" value="1"/>
</dbReference>
<dbReference type="Proteomes" id="UP000250991">
    <property type="component" value="Unassembled WGS sequence"/>
</dbReference>
<accession>A0A2X3KGA8</accession>
<dbReference type="SUPFAM" id="SSF53756">
    <property type="entry name" value="UDP-Glycosyltransferase/glycogen phosphorylase"/>
    <property type="match status" value="1"/>
</dbReference>
<dbReference type="InterPro" id="IPR001296">
    <property type="entry name" value="Glyco_trans_1"/>
</dbReference>
<keyword evidence="3" id="KW-0808">Transferase</keyword>
<gene>
    <name evidence="3" type="primary">mshA</name>
    <name evidence="3" type="ORF">NCTC8009_07781</name>
</gene>
<sequence>MNILFTESSPNIGGQELQAVAQMKALKKMGHSVLLVCRENSKIAFEASKFGIDITFALFRNSLHIPTVWRLLGIVHSFQPDAIVCHSGHDSNIVGLVRFFTWKHPFRIIRQKTYLTRKTKFFSINHFCDEVIVPGTNMKTHLEQEGCRTRVTVVPPGFDFQELYVDSRNSLPPSVLSWLASRRGCPVIAQVGMLRPEKGHEFMLNLLFHLKMNGRQFCWLIVGLVHLNCGNIYSIRLTVWACMMMFLLLTMFFLPPPYIGLPVLVVLPSENESFGMVLAEASAFSVPVVATQIGGIPEVIQNNQTGTLLPAGNKHAWMCALNDFFNDPGRFYQMARLAKQDIEERFDINKTALKILTLAKQK</sequence>
<dbReference type="InterPro" id="IPR028098">
    <property type="entry name" value="Glyco_trans_4-like_N"/>
</dbReference>
<dbReference type="EMBL" id="UARW01000010">
    <property type="protein sequence ID" value="SQD07163.1"/>
    <property type="molecule type" value="Genomic_DNA"/>
</dbReference>
<dbReference type="Gene3D" id="3.40.50.2000">
    <property type="entry name" value="Glycogen Phosphorylase B"/>
    <property type="match status" value="2"/>
</dbReference>
<protein>
    <submittedName>
        <fullName evidence="3">Glycosyl transferase family protein</fullName>
        <ecNumber evidence="3">2.4.1.250</ecNumber>
    </submittedName>
</protein>
<dbReference type="Pfam" id="PF13439">
    <property type="entry name" value="Glyco_transf_4"/>
    <property type="match status" value="1"/>
</dbReference>
<feature type="domain" description="Glycosyltransferase subfamily 4-like N-terminal" evidence="2">
    <location>
        <begin position="12"/>
        <end position="161"/>
    </location>
</feature>
<keyword evidence="3" id="KW-0328">Glycosyltransferase</keyword>
<dbReference type="EC" id="2.4.1.250" evidence="3"/>
<evidence type="ECO:0000313" key="3">
    <source>
        <dbReference type="EMBL" id="SQD07163.1"/>
    </source>
</evidence>